<dbReference type="InterPro" id="IPR039589">
    <property type="entry name" value="TBCC1"/>
</dbReference>
<accession>A0A1I7S704</accession>
<name>A0A1I7S704_BURXY</name>
<reference evidence="5" key="1">
    <citation type="submission" date="2016-11" db="UniProtKB">
        <authorList>
            <consortium name="WormBaseParasite"/>
        </authorList>
    </citation>
    <scope>IDENTIFICATION</scope>
</reference>
<evidence type="ECO:0000313" key="4">
    <source>
        <dbReference type="Proteomes" id="UP000659654"/>
    </source>
</evidence>
<dbReference type="GO" id="GO:0051684">
    <property type="term" value="P:maintenance of Golgi location"/>
    <property type="evidence" value="ECO:0007669"/>
    <property type="project" value="TreeGrafter"/>
</dbReference>
<dbReference type="SMR" id="A0A1I7S704"/>
<sequence>MTLMEQQVQPFKPRLVLWPRGAVLFSTNLHGLGAGNVPSDSVLLALRFVIYHFHHQRNRLVTYGDWLRIAALKINLSRECAFLLFAEAQTISPVHRERRIASNTSDSDLESRADVLGLVVALALLGCAPDENGNRNVAKYIKDNLNVFLSCLLLCNYALASENITSSRLEQIPRLDLIPATALSNLDVLFEGTLRTEKQMSTVGVIPTSISALLMAVMHWELKDQIPMQDLLEIFRKTLQTDMFSLDDIATTISTAKSEESTSRTMTSTQLAEHRKITVRRWSHIELLTKHAYRGANLRIKGPHKDGSVLICPRAMRSALIKDIRSSGPIILGPINGLLILDGLENLHVSAICERIIIQNCKEITVFLNTRTSPAIGRNCQQIRLAPYNTYFDGLFQELQYSGLMLLSGNENRWDQPIQVDSIQLKPGPPPLRVWSFLPLDAFYIQPTPFPTNKGSTLHDYFLRSIPAMYLDSFEERMRSAELWLQRNPENRLIGVPEKDREYLKHRVSLSQ</sequence>
<feature type="domain" description="Tubulin binding cofactor C-like" evidence="1">
    <location>
        <begin position="313"/>
        <end position="416"/>
    </location>
</feature>
<dbReference type="WBParaSite" id="BXY_0879300.1">
    <property type="protein sequence ID" value="BXY_0879300.1"/>
    <property type="gene ID" value="BXY_0879300"/>
</dbReference>
<dbReference type="PANTHER" id="PTHR16052">
    <property type="entry name" value="TBCC DOMAIN-CONTAINING PROTEIN 1"/>
    <property type="match status" value="1"/>
</dbReference>
<proteinExistence type="predicted"/>
<dbReference type="Proteomes" id="UP000095284">
    <property type="component" value="Unplaced"/>
</dbReference>
<dbReference type="OrthoDB" id="427777at2759"/>
<dbReference type="InterPro" id="IPR016098">
    <property type="entry name" value="CAP/MinC_C"/>
</dbReference>
<dbReference type="EMBL" id="CAJFCV020000001">
    <property type="protein sequence ID" value="CAG9079489.1"/>
    <property type="molecule type" value="Genomic_DNA"/>
</dbReference>
<dbReference type="EMBL" id="CAJFDI010000001">
    <property type="protein sequence ID" value="CAD5207882.1"/>
    <property type="molecule type" value="Genomic_DNA"/>
</dbReference>
<gene>
    <name evidence="2" type="ORF">BXYJ_LOCUS147</name>
</gene>
<dbReference type="Proteomes" id="UP000582659">
    <property type="component" value="Unassembled WGS sequence"/>
</dbReference>
<dbReference type="AlphaFoldDB" id="A0A1I7S704"/>
<dbReference type="PANTHER" id="PTHR16052:SF0">
    <property type="entry name" value="TBCC DOMAIN-CONTAINING PROTEIN 1"/>
    <property type="match status" value="1"/>
</dbReference>
<dbReference type="eggNOG" id="KOG4416">
    <property type="taxonomic scope" value="Eukaryota"/>
</dbReference>
<keyword evidence="4" id="KW-1185">Reference proteome</keyword>
<organism evidence="3 5">
    <name type="scientific">Bursaphelenchus xylophilus</name>
    <name type="common">Pinewood nematode worm</name>
    <name type="synonym">Aphelenchoides xylophilus</name>
    <dbReference type="NCBI Taxonomy" id="6326"/>
    <lineage>
        <taxon>Eukaryota</taxon>
        <taxon>Metazoa</taxon>
        <taxon>Ecdysozoa</taxon>
        <taxon>Nematoda</taxon>
        <taxon>Chromadorea</taxon>
        <taxon>Rhabditida</taxon>
        <taxon>Tylenchina</taxon>
        <taxon>Tylenchomorpha</taxon>
        <taxon>Aphelenchoidea</taxon>
        <taxon>Aphelenchoididae</taxon>
        <taxon>Bursaphelenchus</taxon>
    </lineage>
</organism>
<dbReference type="InterPro" id="IPR012945">
    <property type="entry name" value="Tubulin-bd_cofactor_C_dom"/>
</dbReference>
<evidence type="ECO:0000313" key="5">
    <source>
        <dbReference type="WBParaSite" id="BXY_0879300.1"/>
    </source>
</evidence>
<dbReference type="Proteomes" id="UP000659654">
    <property type="component" value="Unassembled WGS sequence"/>
</dbReference>
<dbReference type="Gene3D" id="2.160.20.70">
    <property type="match status" value="1"/>
</dbReference>
<evidence type="ECO:0000313" key="3">
    <source>
        <dbReference type="Proteomes" id="UP000095284"/>
    </source>
</evidence>
<protein>
    <submittedName>
        <fullName evidence="2">(pine wood nematode) hypothetical protein</fullName>
    </submittedName>
    <submittedName>
        <fullName evidence="5">TBCC domain-containing protein</fullName>
    </submittedName>
</protein>
<dbReference type="Pfam" id="PF07986">
    <property type="entry name" value="TBCC"/>
    <property type="match status" value="1"/>
</dbReference>
<reference evidence="2" key="2">
    <citation type="submission" date="2020-09" db="EMBL/GenBank/DDBJ databases">
        <authorList>
            <person name="Kikuchi T."/>
        </authorList>
    </citation>
    <scope>NUCLEOTIDE SEQUENCE</scope>
    <source>
        <strain evidence="2">Ka4C1</strain>
    </source>
</reference>
<evidence type="ECO:0000313" key="2">
    <source>
        <dbReference type="EMBL" id="CAD5207882.1"/>
    </source>
</evidence>
<evidence type="ECO:0000259" key="1">
    <source>
        <dbReference type="Pfam" id="PF07986"/>
    </source>
</evidence>